<comment type="caution">
    <text evidence="2">The sequence shown here is derived from an EMBL/GenBank/DDBJ whole genome shotgun (WGS) entry which is preliminary data.</text>
</comment>
<sequence length="1773" mass="195385">MGNTEEKSPPEPAEDGEGNEDVDRFWKQWNVNFEGSLRCFQYYLKAQTHKPGEGPGGVSLIVHPHTGDLACIQWAVTGKTGRVADVDDNNYLKCIVPVGPKRVPLDLEEAQILIPAAGAFALRERRTAMEARRSKVDLNRLPDDLLRFMEMWRASNSLSPMAENCFICGAAELSACPTSVENEVGEELTQTQLALCPMCLLCSHPQCCWQLSCDSGQHMRPLDNTLDLEDAVFSLQQLDMEGQINISRSFWVYVAYPGILPGWVQVQELIGFVVLVNCPQLVPWESRVCGAGIDFQVQEAETKEQTNCAIGFNDACQFASDQKKKRRKRGREHCVPETAVVSEEPDEEEGPLARVPRPDLRLPRPRPREMTCGQSGQSHWECEYAPCEDGSDFEMEDVDEVAEATVHTDELQSQNLNSDHGEAPNDDCVLEKECLFKEVQAVLDVDLQVSHRHGFPSILDYLKEQGEVDADIPNKQDSLKSQTGDNISANEAKVNDISTGTRNSTGPTGGTNTTTTTAAESPVRATTALESSSSSSMPQPQRRTLSQELGVLVEAAQATIEEEEEKNESEKHSLSGCDGGTLSTDQGQGQGEVDKIERMQEASATATDAAMSGESTLVQRSFDEQQDPNAGGEPQPSAEFAELKPPSKACKPAGCKVESLKEAFDFWDNCFEVLCHGLSDEASEEVLGSLANTLQEDSLSTAFSGVRSPETAANVLRFRLGQRLGYEIKNNNGKLGHMVEWDKSCQQECLLAASVEGSCLFGDINQFYRPELQETVLPQLMKKPGVAVQTLTPLILSGRAVVTSGNCLYHGKVCPMRTCQRALQESDISQENVVDFPVSLANQYYYLHHYQDDADVTLPLDAELKAELEWAQSRPQSQAYQQPALTLDSDNPFERSLTFAEERFRSSYQNIKPGQAWQLNQNPDAGFGSSSSEQCLCTLISNVHMLYTERAKSGKLLGVEPGSKLDFDLYDPSHKLEDLFGNLGGAALLERMLLWYQEDEIETLPWFSSADGARLRSILRSPFSRELQESTIAPALMKWRTSEKKYPLLALGFNHRAESFYRAASDQPDNANVKDCLARGLKKVRVLHWQTPDVVQQKIVTLLNQFHEGSGENHYDVMQEALRLEAAWRAECVTTKLNSYNPRYQAAYEEFILQKSQTSDYSGFFRAKQPYYAALSLAHNLMTLNMYPRVEAWGMQSIDFLDSSYQPQTVVPVATTNVTAAAKASGRSLTFVFSKGGAENSKIMNLINLPMAGSAVVRKMAKGADTSTTGKGGVGGGGASAPKPKPVDVTLQVKKELCSVSSLGIQLKPGELKKLLMDQRLQKPEMEVEALDKDAAGCVEPKSSGGDNSSSEKNAKRQKTGKVQQKKCLFKGYDDKEKASFKTVITTPAGETRELTAMDNVIQALDHVLDWLVEAKVLSEADINSERVMTTYGFCASLFFEFAWTGKVCVNGKEFRQYSSLRPELQQTLATANEQLSSPFEDGSGPSGSTTESKVVNPLELAAILCKSFLDKPVTAVIWDVSDEPEEQTVKNIAEAMQNKDQIKKIKEFIGSTLHLPIIMHSSAQDAMQQIFSLSSSSSLKLVDILSVICTSINEHISPSWCGLGFDVATAYADRGHFVEDTDKVFGTVDNLRSFVSLRLRYMLAILKETLPKRAVADVPAERQQIILSLVGLDSNESQSEFESLVIFDLIQFARSWAREWSQLLLKVRSVAHAAQLIRAMSNDKSDAGAGVSQSADSATKAQESKIQSRLTERAFQAVGGSLPSAKAAKEGR</sequence>
<reference evidence="2 3" key="1">
    <citation type="submission" date="2024-02" db="EMBL/GenBank/DDBJ databases">
        <authorList>
            <person name="Chen Y."/>
            <person name="Shah S."/>
            <person name="Dougan E. K."/>
            <person name="Thang M."/>
            <person name="Chan C."/>
        </authorList>
    </citation>
    <scope>NUCLEOTIDE SEQUENCE [LARGE SCALE GENOMIC DNA]</scope>
</reference>
<feature type="compositionally biased region" description="Gly residues" evidence="1">
    <location>
        <begin position="1270"/>
        <end position="1279"/>
    </location>
</feature>
<accession>A0ABP0PIR4</accession>
<feature type="region of interest" description="Disordered" evidence="1">
    <location>
        <begin position="336"/>
        <end position="374"/>
    </location>
</feature>
<dbReference type="EMBL" id="CAXAMN010023139">
    <property type="protein sequence ID" value="CAK9075427.1"/>
    <property type="molecule type" value="Genomic_DNA"/>
</dbReference>
<feature type="region of interest" description="Disordered" evidence="1">
    <location>
        <begin position="1725"/>
        <end position="1749"/>
    </location>
</feature>
<dbReference type="Proteomes" id="UP001642484">
    <property type="component" value="Unassembled WGS sequence"/>
</dbReference>
<keyword evidence="3" id="KW-1185">Reference proteome</keyword>
<name>A0ABP0PIR4_9DINO</name>
<gene>
    <name evidence="2" type="ORF">CCMP2556_LOCUS37134</name>
</gene>
<organism evidence="2 3">
    <name type="scientific">Durusdinium trenchii</name>
    <dbReference type="NCBI Taxonomy" id="1381693"/>
    <lineage>
        <taxon>Eukaryota</taxon>
        <taxon>Sar</taxon>
        <taxon>Alveolata</taxon>
        <taxon>Dinophyceae</taxon>
        <taxon>Suessiales</taxon>
        <taxon>Symbiodiniaceae</taxon>
        <taxon>Durusdinium</taxon>
    </lineage>
</organism>
<evidence type="ECO:0000313" key="3">
    <source>
        <dbReference type="Proteomes" id="UP001642484"/>
    </source>
</evidence>
<proteinExistence type="predicted"/>
<feature type="compositionally biased region" description="Basic and acidic residues" evidence="1">
    <location>
        <begin position="356"/>
        <end position="369"/>
    </location>
</feature>
<feature type="region of interest" description="Disordered" evidence="1">
    <location>
        <begin position="623"/>
        <end position="648"/>
    </location>
</feature>
<feature type="region of interest" description="Disordered" evidence="1">
    <location>
        <begin position="1333"/>
        <end position="1361"/>
    </location>
</feature>
<evidence type="ECO:0000256" key="1">
    <source>
        <dbReference type="SAM" id="MobiDB-lite"/>
    </source>
</evidence>
<protein>
    <submittedName>
        <fullName evidence="2">Uncharacterized protein</fullName>
    </submittedName>
</protein>
<feature type="region of interest" description="Disordered" evidence="1">
    <location>
        <begin position="1263"/>
        <end position="1285"/>
    </location>
</feature>
<feature type="compositionally biased region" description="Polar residues" evidence="1">
    <location>
        <begin position="1732"/>
        <end position="1749"/>
    </location>
</feature>
<feature type="region of interest" description="Disordered" evidence="1">
    <location>
        <begin position="560"/>
        <end position="589"/>
    </location>
</feature>
<feature type="region of interest" description="Disordered" evidence="1">
    <location>
        <begin position="1"/>
        <end position="20"/>
    </location>
</feature>
<feature type="compositionally biased region" description="Polar residues" evidence="1">
    <location>
        <begin position="479"/>
        <end position="489"/>
    </location>
</feature>
<evidence type="ECO:0000313" key="2">
    <source>
        <dbReference type="EMBL" id="CAK9075427.1"/>
    </source>
</evidence>
<feature type="compositionally biased region" description="Low complexity" evidence="1">
    <location>
        <begin position="498"/>
        <end position="517"/>
    </location>
</feature>
<feature type="region of interest" description="Disordered" evidence="1">
    <location>
        <begin position="474"/>
        <end position="544"/>
    </location>
</feature>